<accession>A0ABU9HA67</accession>
<evidence type="ECO:0000313" key="2">
    <source>
        <dbReference type="Proteomes" id="UP001366060"/>
    </source>
</evidence>
<dbReference type="RefSeq" id="WP_341627159.1">
    <property type="nucleotide sequence ID" value="NZ_JBAKBA010000008.1"/>
</dbReference>
<dbReference type="GO" id="GO:0005524">
    <property type="term" value="F:ATP binding"/>
    <property type="evidence" value="ECO:0007669"/>
    <property type="project" value="UniProtKB-KW"/>
</dbReference>
<keyword evidence="2" id="KW-1185">Reference proteome</keyword>
<dbReference type="SUPFAM" id="SSF52540">
    <property type="entry name" value="P-loop containing nucleoside triphosphate hydrolases"/>
    <property type="match status" value="1"/>
</dbReference>
<name>A0ABU9HA67_9GAMM</name>
<keyword evidence="1" id="KW-0067">ATP-binding</keyword>
<dbReference type="Gene3D" id="3.40.50.300">
    <property type="entry name" value="P-loop containing nucleotide triphosphate hydrolases"/>
    <property type="match status" value="1"/>
</dbReference>
<keyword evidence="1" id="KW-0547">Nucleotide-binding</keyword>
<dbReference type="Pfam" id="PF13671">
    <property type="entry name" value="AAA_33"/>
    <property type="match status" value="1"/>
</dbReference>
<sequence length="135" mass="15496">MPALTLTLIRGLPGSGKSTLAKKRVEEAANSTGQTIVHLEADMYFIDDAGVYCFQPEFIKKAHAWCQQACENLLQQQQNVIVSNTFIKHWEMKAYQQLAKQYNAKLEVIVCKEKYANIHEVPAETVKRMRQQWQP</sequence>
<dbReference type="PANTHER" id="PTHR13308">
    <property type="entry name" value="NEDD4-BINDING PROTEIN 2-LIKE 1"/>
    <property type="match status" value="1"/>
</dbReference>
<evidence type="ECO:0000313" key="1">
    <source>
        <dbReference type="EMBL" id="MEL0658506.1"/>
    </source>
</evidence>
<gene>
    <name evidence="1" type="ORF">V6255_05055</name>
</gene>
<organism evidence="1 2">
    <name type="scientific">Psychromonas arctica</name>
    <dbReference type="NCBI Taxonomy" id="168275"/>
    <lineage>
        <taxon>Bacteria</taxon>
        <taxon>Pseudomonadati</taxon>
        <taxon>Pseudomonadota</taxon>
        <taxon>Gammaproteobacteria</taxon>
        <taxon>Alteromonadales</taxon>
        <taxon>Psychromonadaceae</taxon>
        <taxon>Psychromonas</taxon>
    </lineage>
</organism>
<dbReference type="InterPro" id="IPR027417">
    <property type="entry name" value="P-loop_NTPase"/>
</dbReference>
<proteinExistence type="predicted"/>
<comment type="caution">
    <text evidence="1">The sequence shown here is derived from an EMBL/GenBank/DDBJ whole genome shotgun (WGS) entry which is preliminary data.</text>
</comment>
<dbReference type="InterPro" id="IPR026302">
    <property type="entry name" value="NEDD4-bd_p2"/>
</dbReference>
<dbReference type="PANTHER" id="PTHR13308:SF40">
    <property type="entry name" value="NEDD4-BINDING PROTEIN 2-LIKE 1"/>
    <property type="match status" value="1"/>
</dbReference>
<reference evidence="1 2" key="1">
    <citation type="submission" date="2024-02" db="EMBL/GenBank/DDBJ databases">
        <title>Bacteria isolated from the canopy kelp, Nereocystis luetkeana.</title>
        <authorList>
            <person name="Pfister C.A."/>
            <person name="Younker I.T."/>
            <person name="Light S.H."/>
        </authorList>
    </citation>
    <scope>NUCLEOTIDE SEQUENCE [LARGE SCALE GENOMIC DNA]</scope>
    <source>
        <strain evidence="1 2">TI.2.07</strain>
    </source>
</reference>
<protein>
    <submittedName>
        <fullName evidence="1">ATP-binding protein</fullName>
    </submittedName>
</protein>
<dbReference type="Proteomes" id="UP001366060">
    <property type="component" value="Unassembled WGS sequence"/>
</dbReference>
<dbReference type="EMBL" id="JBAKBA010000008">
    <property type="protein sequence ID" value="MEL0658506.1"/>
    <property type="molecule type" value="Genomic_DNA"/>
</dbReference>